<keyword evidence="3" id="KW-1185">Reference proteome</keyword>
<feature type="signal peptide" evidence="1">
    <location>
        <begin position="1"/>
        <end position="24"/>
    </location>
</feature>
<evidence type="ECO:0000256" key="1">
    <source>
        <dbReference type="SAM" id="SignalP"/>
    </source>
</evidence>
<organism evidence="2 3">
    <name type="scientific">Lacimicrobium alkaliphilum</name>
    <dbReference type="NCBI Taxonomy" id="1526571"/>
    <lineage>
        <taxon>Bacteria</taxon>
        <taxon>Pseudomonadati</taxon>
        <taxon>Pseudomonadota</taxon>
        <taxon>Gammaproteobacteria</taxon>
        <taxon>Alteromonadales</taxon>
        <taxon>Alteromonadaceae</taxon>
        <taxon>Lacimicrobium</taxon>
    </lineage>
</organism>
<dbReference type="EMBL" id="BMGJ01000006">
    <property type="protein sequence ID" value="GGD63404.1"/>
    <property type="molecule type" value="Genomic_DNA"/>
</dbReference>
<dbReference type="Proteomes" id="UP000614272">
    <property type="component" value="Unassembled WGS sequence"/>
</dbReference>
<feature type="chain" id="PRO_5047359522" description="DUF2490 domain-containing protein" evidence="1">
    <location>
        <begin position="25"/>
        <end position="210"/>
    </location>
</feature>
<keyword evidence="1" id="KW-0732">Signal</keyword>
<dbReference type="InterPro" id="IPR019619">
    <property type="entry name" value="DUF2490"/>
</dbReference>
<dbReference type="RefSeq" id="WP_180237131.1">
    <property type="nucleotide sequence ID" value="NZ_BMGJ01000006.1"/>
</dbReference>
<reference evidence="3" key="1">
    <citation type="journal article" date="2019" name="Int. J. Syst. Evol. Microbiol.">
        <title>The Global Catalogue of Microorganisms (GCM) 10K type strain sequencing project: providing services to taxonomists for standard genome sequencing and annotation.</title>
        <authorList>
            <consortium name="The Broad Institute Genomics Platform"/>
            <consortium name="The Broad Institute Genome Sequencing Center for Infectious Disease"/>
            <person name="Wu L."/>
            <person name="Ma J."/>
        </authorList>
    </citation>
    <scope>NUCLEOTIDE SEQUENCE [LARGE SCALE GENOMIC DNA]</scope>
    <source>
        <strain evidence="3">CGMCC 1.12923</strain>
    </source>
</reference>
<protein>
    <recommendedName>
        <fullName evidence="4">DUF2490 domain-containing protein</fullName>
    </recommendedName>
</protein>
<dbReference type="Pfam" id="PF10677">
    <property type="entry name" value="DUF2490"/>
    <property type="match status" value="1"/>
</dbReference>
<accession>A0ABQ1RAQ0</accession>
<sequence length="210" mass="24335">MFQHTSCKTIATILFFSMSFSAVANQQWWNAFSAKTNVEEYSLGLESEQKFRDEGSALYLTNLKLSISRTLIDKLKGGMAVRYENTESLSGSNTEEVRITPYLTHKMSLHQDWAFASRLRAENRWRHGDHALRVRLRGKLSRSFDTFSLFGSYEYFYNLTDNSRFDKSRSALGYSTALSKNWGLDLYYLYQNNSNNTSENVLGSKFSYKF</sequence>
<evidence type="ECO:0000313" key="2">
    <source>
        <dbReference type="EMBL" id="GGD63404.1"/>
    </source>
</evidence>
<evidence type="ECO:0008006" key="4">
    <source>
        <dbReference type="Google" id="ProtNLM"/>
    </source>
</evidence>
<comment type="caution">
    <text evidence="2">The sequence shown here is derived from an EMBL/GenBank/DDBJ whole genome shotgun (WGS) entry which is preliminary data.</text>
</comment>
<gene>
    <name evidence="2" type="ORF">GCM10011357_18390</name>
</gene>
<name>A0ABQ1RAQ0_9ALTE</name>
<proteinExistence type="predicted"/>
<evidence type="ECO:0000313" key="3">
    <source>
        <dbReference type="Proteomes" id="UP000614272"/>
    </source>
</evidence>